<dbReference type="AlphaFoldDB" id="A0A2A6CKD1"/>
<dbReference type="Proteomes" id="UP000005239">
    <property type="component" value="Unassembled WGS sequence"/>
</dbReference>
<reference evidence="2" key="1">
    <citation type="journal article" date="2008" name="Nat. Genet.">
        <title>The Pristionchus pacificus genome provides a unique perspective on nematode lifestyle and parasitism.</title>
        <authorList>
            <person name="Dieterich C."/>
            <person name="Clifton S.W."/>
            <person name="Schuster L.N."/>
            <person name="Chinwalla A."/>
            <person name="Delehaunty K."/>
            <person name="Dinkelacker I."/>
            <person name="Fulton L."/>
            <person name="Fulton R."/>
            <person name="Godfrey J."/>
            <person name="Minx P."/>
            <person name="Mitreva M."/>
            <person name="Roeseler W."/>
            <person name="Tian H."/>
            <person name="Witte H."/>
            <person name="Yang S.P."/>
            <person name="Wilson R.K."/>
            <person name="Sommer R.J."/>
        </authorList>
    </citation>
    <scope>NUCLEOTIDE SEQUENCE [LARGE SCALE GENOMIC DNA]</scope>
    <source>
        <strain evidence="2">PS312</strain>
    </source>
</reference>
<gene>
    <name evidence="1" type="primary">WBGene00279835</name>
</gene>
<accession>A0A8R1V0T9</accession>
<dbReference type="PANTHER" id="PTHR46178:SF9">
    <property type="entry name" value="SEVEN TM RECEPTOR"/>
    <property type="match status" value="1"/>
</dbReference>
<dbReference type="SUPFAM" id="SSF81321">
    <property type="entry name" value="Family A G protein-coupled receptor-like"/>
    <property type="match status" value="1"/>
</dbReference>
<accession>A0A2A6CKD1</accession>
<sequence>VLSIVYAKSGHYVLSSVDSSLRAKLEDELGTQLMIDFRTVNLLAINFWKISESVSFYVGFALLCVSMAMLYVGIIYCAWTMNFTIKRATISVNLKRKHVKALRILIAQALNPFVFIYGPFILIFAASLIGLNWHFPEKLADILIHLFPLNNALIILTMTEEYKNTVLRRAHRPSGSDRSPVPSRTIRADCNITSLVRI</sequence>
<dbReference type="Pfam" id="PF10326">
    <property type="entry name" value="7TM_GPCR_Str"/>
    <property type="match status" value="1"/>
</dbReference>
<protein>
    <submittedName>
        <fullName evidence="1">G protein-coupled receptor</fullName>
    </submittedName>
</protein>
<reference evidence="1" key="2">
    <citation type="submission" date="2022-06" db="UniProtKB">
        <authorList>
            <consortium name="EnsemblMetazoa"/>
        </authorList>
    </citation>
    <scope>IDENTIFICATION</scope>
    <source>
        <strain evidence="1">PS312</strain>
    </source>
</reference>
<dbReference type="EnsemblMetazoa" id="PPA41466.1">
    <property type="protein sequence ID" value="PPA41466.1"/>
    <property type="gene ID" value="WBGene00279835"/>
</dbReference>
<evidence type="ECO:0000313" key="2">
    <source>
        <dbReference type="Proteomes" id="UP000005239"/>
    </source>
</evidence>
<organism evidence="1 2">
    <name type="scientific">Pristionchus pacificus</name>
    <name type="common">Parasitic nematode worm</name>
    <dbReference type="NCBI Taxonomy" id="54126"/>
    <lineage>
        <taxon>Eukaryota</taxon>
        <taxon>Metazoa</taxon>
        <taxon>Ecdysozoa</taxon>
        <taxon>Nematoda</taxon>
        <taxon>Chromadorea</taxon>
        <taxon>Rhabditida</taxon>
        <taxon>Rhabditina</taxon>
        <taxon>Diplogasteromorpha</taxon>
        <taxon>Diplogasteroidea</taxon>
        <taxon>Neodiplogasteridae</taxon>
        <taxon>Pristionchus</taxon>
    </lineage>
</organism>
<evidence type="ECO:0000313" key="1">
    <source>
        <dbReference type="EnsemblMetazoa" id="PPA41466.1"/>
    </source>
</evidence>
<dbReference type="OrthoDB" id="5792363at2759"/>
<proteinExistence type="predicted"/>
<dbReference type="InterPro" id="IPR019428">
    <property type="entry name" value="7TM_GPCR_serpentine_rcpt_Str"/>
</dbReference>
<dbReference type="Gene3D" id="1.20.1070.10">
    <property type="entry name" value="Rhodopsin 7-helix transmembrane proteins"/>
    <property type="match status" value="1"/>
</dbReference>
<keyword evidence="2" id="KW-1185">Reference proteome</keyword>
<dbReference type="PANTHER" id="PTHR46178">
    <property type="entry name" value="SEVEN TM RECEPTOR"/>
    <property type="match status" value="1"/>
</dbReference>
<name>A0A2A6CKD1_PRIPA</name>